<dbReference type="RefSeq" id="WP_092547462.1">
    <property type="nucleotide sequence ID" value="NZ_BOMJ01000043.1"/>
</dbReference>
<dbReference type="GO" id="GO:0016787">
    <property type="term" value="F:hydrolase activity"/>
    <property type="evidence" value="ECO:0007669"/>
    <property type="project" value="UniProtKB-KW"/>
</dbReference>
<evidence type="ECO:0000259" key="2">
    <source>
        <dbReference type="Pfam" id="PF00857"/>
    </source>
</evidence>
<dbReference type="SUPFAM" id="SSF52499">
    <property type="entry name" value="Isochorismatase-like hydrolases"/>
    <property type="match status" value="1"/>
</dbReference>
<dbReference type="Pfam" id="PF00857">
    <property type="entry name" value="Isochorismatase"/>
    <property type="match status" value="1"/>
</dbReference>
<protein>
    <submittedName>
        <fullName evidence="3">Nicotinamidase-related amidase</fullName>
    </submittedName>
</protein>
<dbReference type="InterPro" id="IPR036380">
    <property type="entry name" value="Isochorismatase-like_sf"/>
</dbReference>
<dbReference type="PANTHER" id="PTHR43540">
    <property type="entry name" value="PEROXYUREIDOACRYLATE/UREIDOACRYLATE AMIDOHYDROLASE-RELATED"/>
    <property type="match status" value="1"/>
</dbReference>
<dbReference type="InterPro" id="IPR000868">
    <property type="entry name" value="Isochorismatase-like_dom"/>
</dbReference>
<evidence type="ECO:0000256" key="1">
    <source>
        <dbReference type="ARBA" id="ARBA00022801"/>
    </source>
</evidence>
<evidence type="ECO:0000313" key="4">
    <source>
        <dbReference type="Proteomes" id="UP000198688"/>
    </source>
</evidence>
<name>A0A1H2CCE6_9ACTN</name>
<sequence length="237" mass="25236">MTARIGPVQADPYHWPYDGSVPVDRTALLCIDWQTDFCGPGGYVDSMGYDIGLTRAGLPATAKILSHVRELGMLVIHTREGHDPDLSDLPANKRWRSARIGAEIGGQGPCGRILIKGEPGWEIVPEVAPAPGEVVIDKPGKGAFYATSLDLVLRTHGITHLILTGITTDVCVHTTMREANDRGYECLILSDCTGATDPSNHTAALHMVTMQGGVFGCVATSDDVIAATQSSHPPKAD</sequence>
<organism evidence="3 4">
    <name type="scientific">Actinoplanes derwentensis</name>
    <dbReference type="NCBI Taxonomy" id="113562"/>
    <lineage>
        <taxon>Bacteria</taxon>
        <taxon>Bacillati</taxon>
        <taxon>Actinomycetota</taxon>
        <taxon>Actinomycetes</taxon>
        <taxon>Micromonosporales</taxon>
        <taxon>Micromonosporaceae</taxon>
        <taxon>Actinoplanes</taxon>
    </lineage>
</organism>
<dbReference type="EMBL" id="LT629758">
    <property type="protein sequence ID" value="SDT68178.1"/>
    <property type="molecule type" value="Genomic_DNA"/>
</dbReference>
<gene>
    <name evidence="3" type="ORF">SAMN04489716_5584</name>
</gene>
<dbReference type="OrthoDB" id="9814140at2"/>
<dbReference type="Proteomes" id="UP000198688">
    <property type="component" value="Chromosome I"/>
</dbReference>
<reference evidence="3 4" key="1">
    <citation type="submission" date="2016-10" db="EMBL/GenBank/DDBJ databases">
        <authorList>
            <person name="de Groot N.N."/>
        </authorList>
    </citation>
    <scope>NUCLEOTIDE SEQUENCE [LARGE SCALE GENOMIC DNA]</scope>
    <source>
        <strain evidence="3 4">DSM 43941</strain>
    </source>
</reference>
<dbReference type="CDD" id="cd00431">
    <property type="entry name" value="cysteine_hydrolases"/>
    <property type="match status" value="1"/>
</dbReference>
<proteinExistence type="predicted"/>
<dbReference type="Gene3D" id="3.40.50.850">
    <property type="entry name" value="Isochorismatase-like"/>
    <property type="match status" value="1"/>
</dbReference>
<dbReference type="AlphaFoldDB" id="A0A1H2CCE6"/>
<dbReference type="PANTHER" id="PTHR43540:SF9">
    <property type="entry name" value="FAMILY HYDROLASE, PUTATIVE (AFU_ORTHOLOGUE AFUA_2G08700)-RELATED"/>
    <property type="match status" value="1"/>
</dbReference>
<keyword evidence="1" id="KW-0378">Hydrolase</keyword>
<keyword evidence="4" id="KW-1185">Reference proteome</keyword>
<feature type="domain" description="Isochorismatase-like" evidence="2">
    <location>
        <begin position="26"/>
        <end position="214"/>
    </location>
</feature>
<evidence type="ECO:0000313" key="3">
    <source>
        <dbReference type="EMBL" id="SDT68178.1"/>
    </source>
</evidence>
<accession>A0A1H2CCE6</accession>
<dbReference type="InterPro" id="IPR050272">
    <property type="entry name" value="Isochorismatase-like_hydrls"/>
</dbReference>
<dbReference type="STRING" id="113562.SAMN04489716_5584"/>